<feature type="compositionally biased region" description="Basic and acidic residues" evidence="2">
    <location>
        <begin position="2635"/>
        <end position="2651"/>
    </location>
</feature>
<evidence type="ECO:0000256" key="1">
    <source>
        <dbReference type="SAM" id="Coils"/>
    </source>
</evidence>
<comment type="caution">
    <text evidence="6">The sequence shown here is derived from an EMBL/GenBank/DDBJ whole genome shotgun (WGS) entry which is preliminary data.</text>
</comment>
<dbReference type="Proteomes" id="UP000265703">
    <property type="component" value="Unassembled WGS sequence"/>
</dbReference>
<evidence type="ECO:0000259" key="5">
    <source>
        <dbReference type="Pfam" id="PF23099"/>
    </source>
</evidence>
<dbReference type="Pfam" id="PF20416">
    <property type="entry name" value="UTP20"/>
    <property type="match status" value="1"/>
</dbReference>
<feature type="region of interest" description="Disordered" evidence="2">
    <location>
        <begin position="2786"/>
        <end position="2818"/>
    </location>
</feature>
<evidence type="ECO:0000313" key="7">
    <source>
        <dbReference type="Proteomes" id="UP000265703"/>
    </source>
</evidence>
<organism evidence="6 7">
    <name type="scientific">Glomus cerebriforme</name>
    <dbReference type="NCBI Taxonomy" id="658196"/>
    <lineage>
        <taxon>Eukaryota</taxon>
        <taxon>Fungi</taxon>
        <taxon>Fungi incertae sedis</taxon>
        <taxon>Mucoromycota</taxon>
        <taxon>Glomeromycotina</taxon>
        <taxon>Glomeromycetes</taxon>
        <taxon>Glomerales</taxon>
        <taxon>Glomeraceae</taxon>
        <taxon>Glomus</taxon>
    </lineage>
</organism>
<evidence type="ECO:0000259" key="3">
    <source>
        <dbReference type="Pfam" id="PF07539"/>
    </source>
</evidence>
<dbReference type="SUPFAM" id="SSF48371">
    <property type="entry name" value="ARM repeat"/>
    <property type="match status" value="2"/>
</dbReference>
<evidence type="ECO:0000259" key="4">
    <source>
        <dbReference type="Pfam" id="PF20416"/>
    </source>
</evidence>
<feature type="domain" description="U3 small nucleolar RNA-associated protein 20 C-terminal" evidence="5">
    <location>
        <begin position="2433"/>
        <end position="2804"/>
    </location>
</feature>
<accession>A0A397T8Z4</accession>
<dbReference type="InterPro" id="IPR011430">
    <property type="entry name" value="UTP20_N"/>
</dbReference>
<dbReference type="OrthoDB" id="360653at2759"/>
<dbReference type="GO" id="GO:0032040">
    <property type="term" value="C:small-subunit processome"/>
    <property type="evidence" value="ECO:0007669"/>
    <property type="project" value="TreeGrafter"/>
</dbReference>
<dbReference type="GO" id="GO:0030686">
    <property type="term" value="C:90S preribosome"/>
    <property type="evidence" value="ECO:0007669"/>
    <property type="project" value="TreeGrafter"/>
</dbReference>
<gene>
    <name evidence="6" type="ORF">C1645_709313</name>
</gene>
<dbReference type="Pfam" id="PF23099">
    <property type="entry name" value="UTP20_C"/>
    <property type="match status" value="1"/>
</dbReference>
<keyword evidence="1" id="KW-0175">Coiled coil</keyword>
<name>A0A397T8Z4_9GLOM</name>
<dbReference type="InterPro" id="IPR057525">
    <property type="entry name" value="UTP20_C"/>
</dbReference>
<feature type="domain" description="U3 small nucleolar RNA-associated protein 20 N-terminal" evidence="3">
    <location>
        <begin position="999"/>
        <end position="1625"/>
    </location>
</feature>
<proteinExistence type="predicted"/>
<dbReference type="InterPro" id="IPR011989">
    <property type="entry name" value="ARM-like"/>
</dbReference>
<dbReference type="Pfam" id="PF07539">
    <property type="entry name" value="UTP20_N"/>
    <property type="match status" value="1"/>
</dbReference>
<feature type="region of interest" description="Disordered" evidence="2">
    <location>
        <begin position="2621"/>
        <end position="2651"/>
    </location>
</feature>
<reference evidence="6 7" key="1">
    <citation type="submission" date="2018-06" db="EMBL/GenBank/DDBJ databases">
        <title>Comparative genomics reveals the genomic features of Rhizophagus irregularis, R. cerebriforme, R. diaphanum and Gigaspora rosea, and their symbiotic lifestyle signature.</title>
        <authorList>
            <person name="Morin E."/>
            <person name="San Clemente H."/>
            <person name="Chen E.C.H."/>
            <person name="De La Providencia I."/>
            <person name="Hainaut M."/>
            <person name="Kuo A."/>
            <person name="Kohler A."/>
            <person name="Murat C."/>
            <person name="Tang N."/>
            <person name="Roy S."/>
            <person name="Loubradou J."/>
            <person name="Henrissat B."/>
            <person name="Grigoriev I.V."/>
            <person name="Corradi N."/>
            <person name="Roux C."/>
            <person name="Martin F.M."/>
        </authorList>
    </citation>
    <scope>NUCLEOTIDE SEQUENCE [LARGE SCALE GENOMIC DNA]</scope>
    <source>
        <strain evidence="6 7">DAOM 227022</strain>
    </source>
</reference>
<dbReference type="InterPro" id="IPR046523">
    <property type="entry name" value="UTP20_dom"/>
</dbReference>
<dbReference type="Gene3D" id="1.25.10.10">
    <property type="entry name" value="Leucine-rich Repeat Variant"/>
    <property type="match status" value="2"/>
</dbReference>
<dbReference type="PANTHER" id="PTHR17695">
    <property type="entry name" value="SMALL SUBUNIT PROCESSOME COMPONENT 20 HOMOLOG"/>
    <property type="match status" value="1"/>
</dbReference>
<dbReference type="EMBL" id="QKYT01000075">
    <property type="protein sequence ID" value="RIA94698.1"/>
    <property type="molecule type" value="Genomic_DNA"/>
</dbReference>
<keyword evidence="7" id="KW-1185">Reference proteome</keyword>
<dbReference type="InterPro" id="IPR052575">
    <property type="entry name" value="SSU_processome_comp_20"/>
</dbReference>
<feature type="domain" description="U3 small nucleolar RNA-associated protein 20" evidence="4">
    <location>
        <begin position="1876"/>
        <end position="2093"/>
    </location>
</feature>
<feature type="coiled-coil region" evidence="1">
    <location>
        <begin position="1233"/>
        <end position="1260"/>
    </location>
</feature>
<sequence length="2818" mass="326409">MKDHTMSKELNTGDGKNRYKYQTFNERVKNIKIDVSSRDKSTQENSEASSFFQESLESWKEFNLTRDFAIFVSEVSQYCQSLPQLLYHKEKIVEILEKNLRVENSLALEPLLDLVTKLAKDLEIEFYSYFERIFACIIPLTKYRDIKILECTFNCIAYLFKYLIKQIINDLCPSYRLIAPLLGKEYQKPYIQRFAAESFAFLLRKARGNNLTKIVNFIIDSIYESPSEIYCRGLSILFSEAAKASENSLHSSGSILLKKLLYVSYSKIEKVDEIETSSCYHILKETTIALLHYIKRENFGPIWDLYLGEIESEIKDNLSKLDLNESEPISNASILKIGLNLSLIYICLTVRRGGRVNDFKRIFRMAQNITPYIFMSSSQELSFLRQHFFKLCAALITLSKLDDILVGGKVILDKIFEYNDVDTVLSFSLDLSYLKWEDYTNIMLPYIIRYSTTHWETNSTKLILFWANLFLTDTISISSGTISSFVTKDELIKFPNIQKKSEESGSITHKSVTDGLINIIKQDYDWVSDAEKLSWIYLNKESSFNSEISLISATLTIIPHLLAPFDSVIDSLSSLIKSLLRCLQSSKVQISPLTRRPFADGSPLFLIQNLLGQAIETITIFVRKNRGPDKIEFMFELWSLIFDEILIQYGTNEMILRGITEYMEYLKSCSKYGDLFNTNNLEKIYPHLKLNFSSFKHRRRIYSLMILNLFDQFHLRSEESFKDDKEPCEIFAIILNVEKIDITVSTYREKAMQLRKLNPLISSKRIPEFYSEVIPLYCFGLLTINFSSIWTDAIDVLVNFSQVDPRTFWNLIHNEFLRFEDELVENGFSKYTIEAYFGKLDSILIPTKITDKSFECPNLNKFNKAADESFKFFENNGQNSLLIHYISVCTPQNERLDYWNYHGLLIKTLIEVPHVAEQHSKQFVPFFLRFVKSEYDSEVEELSNKMGVDEQILESREKLEVSETKPENVIEEVNGSLSSENNNQKEEKVVILEQSSKIIKTKMALFLKLFAKFKNPRSVYKSSNLQNIYLNLLTAGDIKTQALALECLFTWKLKGVTPYEDNLRNFVDEVKFRDELSTFSLSKDNGSVEFSHRAELMPIAIRLLYGRMISRKGKSSSSSGIGARRVAVLAALSNCLESELSFLVDLLLDPFIIIRNQPGVVNNEFNLVPDLDLCKFVTYRKQLGYLNFLEDILKQLGSYLLPFIPDMFKVLLYIIHDAQRKLLSQDEGQGVSLDNNEKENDDTEMEIKENKENIQKLKVIRQLGLKRVAGFFKIRTFFDYKPYIKSMFKSFISIKIPKLDIECTQAPSALMELFAIWASRKEYLLFLVDYNKDVLPKVFACLSAKKVRESVVSKVLDITDNILTICGDEMDVDEDENSLKSRVLRPYVSSLLDNLEYVLSQSSQTASFGKDYFSKREIAILSQIASYIENGDQAKKLVDLLLPYLRKRPQVVSEKIKANILHIVANFLHAIPGFQLCNELFYKYYNYISYEFSTLHSRDCRLFLVKTLTEFSKYDESLREVTSVIEDINAFSTKRLDEPDFNRRLDAFNRINQDLYKKFNSVQWLPLLFNCLFFVQDPEELSIRNNSSFCITRFIDRVNEDTKVQTDYQNLLIKVIFPAIKRGMKMSLEMVRIEFLTILSYAVKKCPSITQFSDMACLLYDDEEANFFNNIHHIQIHRRIRALKRFSNECANGKIKSSNLVQIFMPLIGHFIFEADRIVDHILINETISTIGVIAGQLPWVQYYALLKQYMKLIPKKSNLEKVLVRTVISILDSFHFDVSEAQVSEAQIKDPQTSVSPNEQQSTKVIIEQSDLLNEESDKHIADDNEANEDINMLIVESEESESDEAKAKSLANRIHNNIVNNLLPDLKQYLTQHDNESVTIRVPIALAITKLLRALPETSLRFNLPGLLTTVCQILRSRQQDARDTTRDTLSKISTFLGPLYFSFIVKELRSALTRGYQLHILGFTIHTLLANLVPNLQVGALDYCLQPITDIIINDIFGEVGEEKDAEEITGKIKEMKSTKSFGTFELLAKIIEFKNIGILLIPLKEIMRETQNLKVLRKVDEILRKISVGLNSNPQFDTNEMVTFCQGLISQNLNMLKSEKKFKPNISNLEANFTVQLKRDISEPADYYEANSYRFVEFGLTIFLAALKRDKFDTKSEEQLKLLAPFVNIIGNALYSKHLNVNIISLKVMCIICKLKLKSLDEALPVIVKQTFTLIRTSNTTNSELAQACFKLLSVIIRDCKQVEFKESQLTLLINLIRPDLEEPQRQGTMFSLIRAIVSRKFIVPEIYDLMQTVAEIMITSQTALTRDLSRQLLLQFLLDYPQGRGRLKNQLNFLVKNLNYIFESGRQSVMEMLNLMFTKFNEEILMEYAEMFFLSLVMSLVNDDSNKCREMAGALIKILLNRMDEIRLRNVYVLLNKWFEQNDKRNLQRMAVQVYGLIIEAFGDKFKKHILELLDILEKALSISQQVSEQLEKHANEDDSITIDNVDWEIGYYTLNTFTKLVKSFPSVLYLDKSKNIWVLIDYHLLFPHSWIRLSTCRLFGLYFSKINPETKIISVSNERDEYLSKEVLKKLANKFCIQLKSEYLGSELATQTVKNLFFIGKNLYYLTSDEETTLKEEDVEDQDDDQDKEEGHEADDNNEDREKQNKTKGNSLLFWLFKKLSYQARFAQIRKEDIDLQRTSIYQWMAAMTSFIPSSDLVPYLTLIISPIYRFIIDETIKGKEIDNVKQLGKEILDLVQKCVGTTQFHIYYNKIKQQVLEVRRGRKHKKAIMALVDPESTAKRKLKKNEMKKQNRKRKNAKLNGVSKRQRISNI</sequence>
<dbReference type="PANTHER" id="PTHR17695:SF11">
    <property type="entry name" value="SMALL SUBUNIT PROCESSOME COMPONENT 20 HOMOLOG"/>
    <property type="match status" value="1"/>
</dbReference>
<dbReference type="InterPro" id="IPR016024">
    <property type="entry name" value="ARM-type_fold"/>
</dbReference>
<dbReference type="STRING" id="658196.A0A397T8Z4"/>
<protein>
    <submittedName>
        <fullName evidence="6">Uncharacterized protein</fullName>
    </submittedName>
</protein>
<evidence type="ECO:0000256" key="2">
    <source>
        <dbReference type="SAM" id="MobiDB-lite"/>
    </source>
</evidence>
<evidence type="ECO:0000313" key="6">
    <source>
        <dbReference type="EMBL" id="RIA94698.1"/>
    </source>
</evidence>
<feature type="compositionally biased region" description="Acidic residues" evidence="2">
    <location>
        <begin position="2623"/>
        <end position="2634"/>
    </location>
</feature>